<accession>A0AAD3CKJ6</accession>
<evidence type="ECO:0000313" key="8">
    <source>
        <dbReference type="EMBL" id="GFH47787.1"/>
    </source>
</evidence>
<proteinExistence type="inferred from homology"/>
<evidence type="ECO:0000256" key="1">
    <source>
        <dbReference type="ARBA" id="ARBA00004123"/>
    </source>
</evidence>
<comment type="similarity">
    <text evidence="2 6">Belongs to the DNA polymerase epsilon subunit B family.</text>
</comment>
<dbReference type="GO" id="GO:0003677">
    <property type="term" value="F:DNA binding"/>
    <property type="evidence" value="ECO:0007669"/>
    <property type="project" value="UniProtKB-UniRule"/>
</dbReference>
<comment type="subcellular location">
    <subcellularLocation>
        <location evidence="1 6">Nucleus</location>
    </subcellularLocation>
</comment>
<evidence type="ECO:0000313" key="9">
    <source>
        <dbReference type="Proteomes" id="UP001054902"/>
    </source>
</evidence>
<sequence>MATSANKLKRQVIASFKRRGLSLSPSALQALLNILSHKNSSSNDDPLQTISQILDEIRDLQSSLSNTSNIISKDFLSTVIASMTKDDNDLMNEALQLIDLHTPDSISHNMGMPVLKYDSMKKRFSLDAPPKSSYFGTVDDKIDMLLQRYHLIQQRLLRQPMFQKNHNGESISLTAIEGLLGASGTKILLGIIHQGQDGKYLLEDPSSSVPMDISQAEFLSDGFITEQSIVLVEGKMQDGVLLVQKIGQPIYESRKSAVSSIGLQNCDFFRAIPTLSELSKLQQEELDHGEESMFVLLSDVHLDNPRVLERLQKMFQGYEQLDPLPVFILMGDFMSKYPSSNEKQGSADMFSSTIMGYFDDLANIIATAPKVQKEGKFIVVPGPNDPGLSHVYPRPKIPDYFTQNLRRKVTNVHMTSNPCRLRFFSQEYVIGRLDVVKLLRKECIVDPPMQLMDAHDEDEDGEDANMKDDKNQDVSQVLVQHAIKTMLSQGHLCPVPNSTLPVYWTQDHLMRLYPPPNAIFLGDQSAQPYYETYEKDCDIMNPGAFHLNGEFLVFRPVDLESGERKADCEFSQID</sequence>
<evidence type="ECO:0000256" key="2">
    <source>
        <dbReference type="ARBA" id="ARBA00009560"/>
    </source>
</evidence>
<dbReference type="GO" id="GO:0008622">
    <property type="term" value="C:epsilon DNA polymerase complex"/>
    <property type="evidence" value="ECO:0007669"/>
    <property type="project" value="UniProtKB-UniRule"/>
</dbReference>
<keyword evidence="3 6" id="KW-0235">DNA replication</keyword>
<dbReference type="InterPro" id="IPR007185">
    <property type="entry name" value="DNA_pol_a/d/e_bsu"/>
</dbReference>
<dbReference type="PANTHER" id="PTHR12708">
    <property type="entry name" value="DNA POLYMERASE EPSILON SUBUNIT B"/>
    <property type="match status" value="1"/>
</dbReference>
<evidence type="ECO:0000256" key="3">
    <source>
        <dbReference type="ARBA" id="ARBA00022705"/>
    </source>
</evidence>
<dbReference type="AlphaFoldDB" id="A0AAD3CKJ6"/>
<dbReference type="Gene3D" id="1.10.8.60">
    <property type="match status" value="1"/>
</dbReference>
<protein>
    <recommendedName>
        <fullName evidence="6">DNA polymerase epsilon subunit</fullName>
    </recommendedName>
    <alternativeName>
        <fullName evidence="6">DNA polymerase II subunit 2</fullName>
    </alternativeName>
</protein>
<evidence type="ECO:0000256" key="6">
    <source>
        <dbReference type="PIRNR" id="PIRNR000799"/>
    </source>
</evidence>
<keyword evidence="5 6" id="KW-0539">Nucleus</keyword>
<keyword evidence="4 6" id="KW-0238">DNA-binding</keyword>
<dbReference type="PANTHER" id="PTHR12708:SF0">
    <property type="entry name" value="DNA POLYMERASE EPSILON SUBUNIT 2"/>
    <property type="match status" value="1"/>
</dbReference>
<dbReference type="PIRSF" id="PIRSF000799">
    <property type="entry name" value="DNA_pol_eps_2"/>
    <property type="match status" value="1"/>
</dbReference>
<dbReference type="Gene3D" id="3.60.21.50">
    <property type="match status" value="1"/>
</dbReference>
<comment type="caution">
    <text evidence="8">The sequence shown here is derived from an EMBL/GenBank/DDBJ whole genome shotgun (WGS) entry which is preliminary data.</text>
</comment>
<name>A0AAD3CKJ6_9STRA</name>
<dbReference type="Pfam" id="PF04042">
    <property type="entry name" value="DNA_pol_E_B"/>
    <property type="match status" value="1"/>
</dbReference>
<dbReference type="GO" id="GO:0042276">
    <property type="term" value="P:error-prone translesion synthesis"/>
    <property type="evidence" value="ECO:0007669"/>
    <property type="project" value="TreeGrafter"/>
</dbReference>
<keyword evidence="9" id="KW-1185">Reference proteome</keyword>
<dbReference type="Proteomes" id="UP001054902">
    <property type="component" value="Unassembled WGS sequence"/>
</dbReference>
<dbReference type="GO" id="GO:0006261">
    <property type="term" value="P:DNA-templated DNA replication"/>
    <property type="evidence" value="ECO:0007669"/>
    <property type="project" value="InterPro"/>
</dbReference>
<dbReference type="InterPro" id="IPR016266">
    <property type="entry name" value="POLE2"/>
</dbReference>
<feature type="domain" description="DNA polymerase alpha/delta/epsilon subunit B" evidence="7">
    <location>
        <begin position="294"/>
        <end position="526"/>
    </location>
</feature>
<reference evidence="8 9" key="1">
    <citation type="journal article" date="2021" name="Sci. Rep.">
        <title>The genome of the diatom Chaetoceros tenuissimus carries an ancient integrated fragment of an extant virus.</title>
        <authorList>
            <person name="Hongo Y."/>
            <person name="Kimura K."/>
            <person name="Takaki Y."/>
            <person name="Yoshida Y."/>
            <person name="Baba S."/>
            <person name="Kobayashi G."/>
            <person name="Nagasaki K."/>
            <person name="Hano T."/>
            <person name="Tomaru Y."/>
        </authorList>
    </citation>
    <scope>NUCLEOTIDE SEQUENCE [LARGE SCALE GENOMIC DNA]</scope>
    <source>
        <strain evidence="8 9">NIES-3715</strain>
    </source>
</reference>
<evidence type="ECO:0000256" key="4">
    <source>
        <dbReference type="ARBA" id="ARBA00023125"/>
    </source>
</evidence>
<comment type="function">
    <text evidence="6">Participates in DNA repair and in chromosomal DNA replication.</text>
</comment>
<gene>
    <name evidence="8" type="ORF">CTEN210_04262</name>
</gene>
<dbReference type="EMBL" id="BLLK01000023">
    <property type="protein sequence ID" value="GFH47787.1"/>
    <property type="molecule type" value="Genomic_DNA"/>
</dbReference>
<organism evidence="8 9">
    <name type="scientific">Chaetoceros tenuissimus</name>
    <dbReference type="NCBI Taxonomy" id="426638"/>
    <lineage>
        <taxon>Eukaryota</taxon>
        <taxon>Sar</taxon>
        <taxon>Stramenopiles</taxon>
        <taxon>Ochrophyta</taxon>
        <taxon>Bacillariophyta</taxon>
        <taxon>Coscinodiscophyceae</taxon>
        <taxon>Chaetocerotophycidae</taxon>
        <taxon>Chaetocerotales</taxon>
        <taxon>Chaetocerotaceae</taxon>
        <taxon>Chaetoceros</taxon>
    </lineage>
</organism>
<evidence type="ECO:0000256" key="5">
    <source>
        <dbReference type="ARBA" id="ARBA00023242"/>
    </source>
</evidence>
<evidence type="ECO:0000259" key="7">
    <source>
        <dbReference type="Pfam" id="PF04042"/>
    </source>
</evidence>